<dbReference type="AlphaFoldDB" id="A0A3D9VC53"/>
<evidence type="ECO:0000313" key="1">
    <source>
        <dbReference type="EMBL" id="REF37760.1"/>
    </source>
</evidence>
<dbReference type="Pfam" id="PF17174">
    <property type="entry name" value="DUF5130"/>
    <property type="match status" value="1"/>
</dbReference>
<dbReference type="InterPro" id="IPR033437">
    <property type="entry name" value="DUF5130"/>
</dbReference>
<keyword evidence="2" id="KW-1185">Reference proteome</keyword>
<proteinExistence type="predicted"/>
<name>A0A3D9VC53_THECX</name>
<protein>
    <submittedName>
        <fullName evidence="1">Uncharacterized protein DUF5130</fullName>
    </submittedName>
</protein>
<dbReference type="EMBL" id="QTUC01000001">
    <property type="protein sequence ID" value="REF37760.1"/>
    <property type="molecule type" value="Genomic_DNA"/>
</dbReference>
<evidence type="ECO:0000313" key="2">
    <source>
        <dbReference type="Proteomes" id="UP000256485"/>
    </source>
</evidence>
<gene>
    <name evidence="1" type="ORF">DFJ64_3217</name>
</gene>
<accession>A0A3D9VC53</accession>
<comment type="caution">
    <text evidence="1">The sequence shown here is derived from an EMBL/GenBank/DDBJ whole genome shotgun (WGS) entry which is preliminary data.</text>
</comment>
<sequence length="129" mass="13967">MVGREGFSIRERNELERAIRNAEELSGLTFSTYVGPVDGPSRSVAERLHAALPDPARSVFILVDPKGRRVEIVTGEQARRRLTDADCQLVVLGMRSSFADGDLVGGLVTGIQQLGEHASRPGSTPLPEE</sequence>
<reference evidence="1 2" key="1">
    <citation type="submission" date="2018-08" db="EMBL/GenBank/DDBJ databases">
        <title>Sequencing the genomes of 1000 actinobacteria strains.</title>
        <authorList>
            <person name="Klenk H.-P."/>
        </authorList>
    </citation>
    <scope>NUCLEOTIDE SEQUENCE [LARGE SCALE GENOMIC DNA]</scope>
    <source>
        <strain evidence="1 2">DSM 22891</strain>
    </source>
</reference>
<organism evidence="1 2">
    <name type="scientific">Thermasporomyces composti</name>
    <dbReference type="NCBI Taxonomy" id="696763"/>
    <lineage>
        <taxon>Bacteria</taxon>
        <taxon>Bacillati</taxon>
        <taxon>Actinomycetota</taxon>
        <taxon>Actinomycetes</taxon>
        <taxon>Propionibacteriales</taxon>
        <taxon>Nocardioidaceae</taxon>
        <taxon>Thermasporomyces</taxon>
    </lineage>
</organism>
<dbReference type="Gene3D" id="3.10.310.50">
    <property type="match status" value="1"/>
</dbReference>
<dbReference type="RefSeq" id="WP_115851164.1">
    <property type="nucleotide sequence ID" value="NZ_QTUC01000001.1"/>
</dbReference>
<dbReference type="Proteomes" id="UP000256485">
    <property type="component" value="Unassembled WGS sequence"/>
</dbReference>
<dbReference type="OrthoDB" id="3214027at2"/>